<sequence>MPQRGNLCAAGWGYKCWVFEAGRWRGGMRWKKSVSFGGGGGKQQLLLLAGGREGKLRHLLRASSISLIAKSYEVQVLRAQLVTKRNLVDEYQRDIKKLKRDRTKMAKENRRHLQILQEENEKLSKIVYFYSEDMQKQLEALENLGKRKRDDERSSREKCVIVRGSSDEPQ</sequence>
<feature type="compositionally biased region" description="Basic and acidic residues" evidence="1">
    <location>
        <begin position="145"/>
        <end position="160"/>
    </location>
</feature>
<organism evidence="2 3">
    <name type="scientific">Prunus dulcis</name>
    <name type="common">Almond</name>
    <name type="synonym">Amygdalus dulcis</name>
    <dbReference type="NCBI Taxonomy" id="3755"/>
    <lineage>
        <taxon>Eukaryota</taxon>
        <taxon>Viridiplantae</taxon>
        <taxon>Streptophyta</taxon>
        <taxon>Embryophyta</taxon>
        <taxon>Tracheophyta</taxon>
        <taxon>Spermatophyta</taxon>
        <taxon>Magnoliopsida</taxon>
        <taxon>eudicotyledons</taxon>
        <taxon>Gunneridae</taxon>
        <taxon>Pentapetalae</taxon>
        <taxon>rosids</taxon>
        <taxon>fabids</taxon>
        <taxon>Rosales</taxon>
        <taxon>Rosaceae</taxon>
        <taxon>Amygdaloideae</taxon>
        <taxon>Amygdaleae</taxon>
        <taxon>Prunus</taxon>
    </lineage>
</organism>
<accession>A0AAD4Z1Q0</accession>
<dbReference type="Proteomes" id="UP001054821">
    <property type="component" value="Chromosome 5"/>
</dbReference>
<dbReference type="EMBL" id="JAJFAZ020000005">
    <property type="protein sequence ID" value="KAI5329545.1"/>
    <property type="molecule type" value="Genomic_DNA"/>
</dbReference>
<gene>
    <name evidence="2" type="ORF">L3X38_028942</name>
</gene>
<reference evidence="2 3" key="1">
    <citation type="journal article" date="2022" name="G3 (Bethesda)">
        <title>Whole-genome sequence and methylome profiling of the almond [Prunus dulcis (Mill.) D.A. Webb] cultivar 'Nonpareil'.</title>
        <authorList>
            <person name="D'Amico-Willman K.M."/>
            <person name="Ouma W.Z."/>
            <person name="Meulia T."/>
            <person name="Sideli G.M."/>
            <person name="Gradziel T.M."/>
            <person name="Fresnedo-Ramirez J."/>
        </authorList>
    </citation>
    <scope>NUCLEOTIDE SEQUENCE [LARGE SCALE GENOMIC DNA]</scope>
    <source>
        <strain evidence="2">Clone GOH B32 T37-40</strain>
    </source>
</reference>
<dbReference type="AlphaFoldDB" id="A0AAD4Z1Q0"/>
<evidence type="ECO:0000313" key="2">
    <source>
        <dbReference type="EMBL" id="KAI5329545.1"/>
    </source>
</evidence>
<feature type="region of interest" description="Disordered" evidence="1">
    <location>
        <begin position="145"/>
        <end position="170"/>
    </location>
</feature>
<comment type="caution">
    <text evidence="2">The sequence shown here is derived from an EMBL/GenBank/DDBJ whole genome shotgun (WGS) entry which is preliminary data.</text>
</comment>
<protein>
    <submittedName>
        <fullName evidence="2">Uncharacterized protein</fullName>
    </submittedName>
</protein>
<proteinExistence type="predicted"/>
<keyword evidence="3" id="KW-1185">Reference proteome</keyword>
<evidence type="ECO:0000313" key="3">
    <source>
        <dbReference type="Proteomes" id="UP001054821"/>
    </source>
</evidence>
<evidence type="ECO:0000256" key="1">
    <source>
        <dbReference type="SAM" id="MobiDB-lite"/>
    </source>
</evidence>
<name>A0AAD4Z1Q0_PRUDU</name>